<dbReference type="CDD" id="cd00586">
    <property type="entry name" value="4HBT"/>
    <property type="match status" value="1"/>
</dbReference>
<proteinExistence type="inferred from homology"/>
<sequence>MTHRPERRPFTTRWNDNDQYGHVNNTVYYEAMDTAVNTWMIEHAGLDPHGGAPIGLVVSSSCEFRASASFPEPLEVAIGVERLGTSSITWSLGIHRAGGGGDAAEGEAGEGNGGNDGPIAEGRFVHVFVDAATRRPVPIPTGIRSAIETRLLA</sequence>
<dbReference type="Proteomes" id="UP001501746">
    <property type="component" value="Unassembled WGS sequence"/>
</dbReference>
<evidence type="ECO:0000256" key="1">
    <source>
        <dbReference type="ARBA" id="ARBA00005953"/>
    </source>
</evidence>
<dbReference type="RefSeq" id="WP_157427584.1">
    <property type="nucleotide sequence ID" value="NZ_BAAANK010000003.1"/>
</dbReference>
<dbReference type="SUPFAM" id="SSF54637">
    <property type="entry name" value="Thioesterase/thiol ester dehydrase-isomerase"/>
    <property type="match status" value="1"/>
</dbReference>
<dbReference type="PANTHER" id="PTHR31793">
    <property type="entry name" value="4-HYDROXYBENZOYL-COA THIOESTERASE FAMILY MEMBER"/>
    <property type="match status" value="1"/>
</dbReference>
<reference evidence="4" key="1">
    <citation type="journal article" date="2019" name="Int. J. Syst. Evol. Microbiol.">
        <title>The Global Catalogue of Microorganisms (GCM) 10K type strain sequencing project: providing services to taxonomists for standard genome sequencing and annotation.</title>
        <authorList>
            <consortium name="The Broad Institute Genomics Platform"/>
            <consortium name="The Broad Institute Genome Sequencing Center for Infectious Disease"/>
            <person name="Wu L."/>
            <person name="Ma J."/>
        </authorList>
    </citation>
    <scope>NUCLEOTIDE SEQUENCE [LARGE SCALE GENOMIC DNA]</scope>
    <source>
        <strain evidence="4">JCM 14323</strain>
    </source>
</reference>
<gene>
    <name evidence="3" type="ORF">GCM10009750_13470</name>
</gene>
<name>A0ABN2MLT6_9MICO</name>
<dbReference type="InterPro" id="IPR050563">
    <property type="entry name" value="4-hydroxybenzoyl-CoA_TE"/>
</dbReference>
<dbReference type="EMBL" id="BAAANK010000003">
    <property type="protein sequence ID" value="GAA1830866.1"/>
    <property type="molecule type" value="Genomic_DNA"/>
</dbReference>
<organism evidence="3 4">
    <name type="scientific">Agromyces salentinus</name>
    <dbReference type="NCBI Taxonomy" id="269421"/>
    <lineage>
        <taxon>Bacteria</taxon>
        <taxon>Bacillati</taxon>
        <taxon>Actinomycetota</taxon>
        <taxon>Actinomycetes</taxon>
        <taxon>Micrococcales</taxon>
        <taxon>Microbacteriaceae</taxon>
        <taxon>Agromyces</taxon>
    </lineage>
</organism>
<evidence type="ECO:0000256" key="2">
    <source>
        <dbReference type="ARBA" id="ARBA00022801"/>
    </source>
</evidence>
<evidence type="ECO:0000313" key="3">
    <source>
        <dbReference type="EMBL" id="GAA1830866.1"/>
    </source>
</evidence>
<keyword evidence="4" id="KW-1185">Reference proteome</keyword>
<dbReference type="Pfam" id="PF13279">
    <property type="entry name" value="4HBT_2"/>
    <property type="match status" value="1"/>
</dbReference>
<dbReference type="Gene3D" id="3.10.129.10">
    <property type="entry name" value="Hotdog Thioesterase"/>
    <property type="match status" value="1"/>
</dbReference>
<dbReference type="InterPro" id="IPR029069">
    <property type="entry name" value="HotDog_dom_sf"/>
</dbReference>
<accession>A0ABN2MLT6</accession>
<comment type="similarity">
    <text evidence="1">Belongs to the 4-hydroxybenzoyl-CoA thioesterase family.</text>
</comment>
<evidence type="ECO:0000313" key="4">
    <source>
        <dbReference type="Proteomes" id="UP001501746"/>
    </source>
</evidence>
<dbReference type="PANTHER" id="PTHR31793:SF27">
    <property type="entry name" value="NOVEL THIOESTERASE SUPERFAMILY DOMAIN AND SAPOSIN A-TYPE DOMAIN CONTAINING PROTEIN (0610012H03RIK)"/>
    <property type="match status" value="1"/>
</dbReference>
<keyword evidence="2" id="KW-0378">Hydrolase</keyword>
<comment type="caution">
    <text evidence="3">The sequence shown here is derived from an EMBL/GenBank/DDBJ whole genome shotgun (WGS) entry which is preliminary data.</text>
</comment>
<protein>
    <submittedName>
        <fullName evidence="3">Thioesterase family protein</fullName>
    </submittedName>
</protein>